<dbReference type="SMART" id="SM00530">
    <property type="entry name" value="HTH_XRE"/>
    <property type="match status" value="1"/>
</dbReference>
<dbReference type="InterPro" id="IPR010982">
    <property type="entry name" value="Lambda_DNA-bd_dom_sf"/>
</dbReference>
<dbReference type="PANTHER" id="PTHR46797">
    <property type="entry name" value="HTH-TYPE TRANSCRIPTIONAL REGULATOR"/>
    <property type="match status" value="1"/>
</dbReference>
<reference evidence="4 5" key="1">
    <citation type="submission" date="2021-02" db="EMBL/GenBank/DDBJ databases">
        <title>De Novo genome assembly of isolated myxobacteria.</title>
        <authorList>
            <person name="Stevens D.C."/>
        </authorList>
    </citation>
    <scope>NUCLEOTIDE SEQUENCE [LARGE SCALE GENOMIC DNA]</scope>
    <source>
        <strain evidence="5">SCPEA02</strain>
    </source>
</reference>
<evidence type="ECO:0000256" key="2">
    <source>
        <dbReference type="SAM" id="MobiDB-lite"/>
    </source>
</evidence>
<dbReference type="Proteomes" id="UP000662747">
    <property type="component" value="Chromosome"/>
</dbReference>
<evidence type="ECO:0000256" key="1">
    <source>
        <dbReference type="ARBA" id="ARBA00023125"/>
    </source>
</evidence>
<gene>
    <name evidence="4" type="ORF">JY651_39205</name>
</gene>
<dbReference type="EMBL" id="CP071090">
    <property type="protein sequence ID" value="QSQ21172.1"/>
    <property type="molecule type" value="Genomic_DNA"/>
</dbReference>
<feature type="region of interest" description="Disordered" evidence="2">
    <location>
        <begin position="73"/>
        <end position="96"/>
    </location>
</feature>
<dbReference type="PROSITE" id="PS50943">
    <property type="entry name" value="HTH_CROC1"/>
    <property type="match status" value="1"/>
</dbReference>
<sequence length="124" mass="13396">MDKKLATTIGAAARAARTRLELTQADVAERIDVATEVYGRLERGGMLPSVQTLLKLCHELHVSADELLGLSASAHGASNASRASEPPPSPQERPEVRRLLRTVRQLDPSRVKLLGLVANALGRR</sequence>
<accession>A0ABX7NUN4</accession>
<evidence type="ECO:0000313" key="5">
    <source>
        <dbReference type="Proteomes" id="UP000662747"/>
    </source>
</evidence>
<keyword evidence="1" id="KW-0238">DNA-binding</keyword>
<keyword evidence="5" id="KW-1185">Reference proteome</keyword>
<proteinExistence type="predicted"/>
<organism evidence="4 5">
    <name type="scientific">Pyxidicoccus parkwayensis</name>
    <dbReference type="NCBI Taxonomy" id="2813578"/>
    <lineage>
        <taxon>Bacteria</taxon>
        <taxon>Pseudomonadati</taxon>
        <taxon>Myxococcota</taxon>
        <taxon>Myxococcia</taxon>
        <taxon>Myxococcales</taxon>
        <taxon>Cystobacterineae</taxon>
        <taxon>Myxococcaceae</taxon>
        <taxon>Pyxidicoccus</taxon>
    </lineage>
</organism>
<dbReference type="InterPro" id="IPR050807">
    <property type="entry name" value="TransReg_Diox_bact_type"/>
</dbReference>
<dbReference type="RefSeq" id="WP_206722751.1">
    <property type="nucleotide sequence ID" value="NZ_CP071090.1"/>
</dbReference>
<dbReference type="InterPro" id="IPR001387">
    <property type="entry name" value="Cro/C1-type_HTH"/>
</dbReference>
<dbReference type="CDD" id="cd00093">
    <property type="entry name" value="HTH_XRE"/>
    <property type="match status" value="1"/>
</dbReference>
<feature type="domain" description="HTH cro/C1-type" evidence="3">
    <location>
        <begin position="14"/>
        <end position="67"/>
    </location>
</feature>
<evidence type="ECO:0000259" key="3">
    <source>
        <dbReference type="PROSITE" id="PS50943"/>
    </source>
</evidence>
<protein>
    <submittedName>
        <fullName evidence="4">Helix-turn-helix transcriptional regulator</fullName>
    </submittedName>
</protein>
<evidence type="ECO:0000313" key="4">
    <source>
        <dbReference type="EMBL" id="QSQ21172.1"/>
    </source>
</evidence>
<dbReference type="SUPFAM" id="SSF47413">
    <property type="entry name" value="lambda repressor-like DNA-binding domains"/>
    <property type="match status" value="1"/>
</dbReference>
<dbReference type="Gene3D" id="1.10.260.40">
    <property type="entry name" value="lambda repressor-like DNA-binding domains"/>
    <property type="match status" value="1"/>
</dbReference>
<dbReference type="Pfam" id="PF01381">
    <property type="entry name" value="HTH_3"/>
    <property type="match status" value="1"/>
</dbReference>
<dbReference type="PANTHER" id="PTHR46797:SF1">
    <property type="entry name" value="METHYLPHOSPHONATE SYNTHASE"/>
    <property type="match status" value="1"/>
</dbReference>
<name>A0ABX7NUN4_9BACT</name>